<dbReference type="InterPro" id="IPR006058">
    <property type="entry name" value="2Fe2S_fd_BS"/>
</dbReference>
<feature type="domain" description="2Fe-2S ferredoxin-type" evidence="11">
    <location>
        <begin position="578"/>
        <end position="662"/>
    </location>
</feature>
<evidence type="ECO:0000256" key="4">
    <source>
        <dbReference type="ARBA" id="ARBA00022714"/>
    </source>
</evidence>
<reference evidence="14 15" key="1">
    <citation type="submission" date="2007-03" db="EMBL/GenBank/DDBJ databases">
        <authorList>
            <person name="Heidelberg J."/>
        </authorList>
    </citation>
    <scope>NUCLEOTIDE SEQUENCE [LARGE SCALE GENOMIC DNA]</scope>
    <source>
        <strain evidence="15">ATCC 39541 / Classical Ogawa 395 / O395</strain>
    </source>
</reference>
<gene>
    <name evidence="14" type="ordered locus">VC0395_0315</name>
</gene>
<evidence type="ECO:0000259" key="13">
    <source>
        <dbReference type="PROSITE" id="PS51384"/>
    </source>
</evidence>
<dbReference type="eggNOG" id="COG3217">
    <property type="taxonomic scope" value="Bacteria"/>
</dbReference>
<evidence type="ECO:0008006" key="16">
    <source>
        <dbReference type="Google" id="ProtNLM"/>
    </source>
</evidence>
<dbReference type="Gene3D" id="3.40.50.80">
    <property type="entry name" value="Nucleotide-binding domain of ferredoxin-NADP reductase (FNR) module"/>
    <property type="match status" value="1"/>
</dbReference>
<dbReference type="PANTHER" id="PTHR47354:SF6">
    <property type="entry name" value="NADH OXIDOREDUCTASE HCR"/>
    <property type="match status" value="1"/>
</dbReference>
<keyword evidence="3" id="KW-0812">Transmembrane</keyword>
<accession>A0A0H3AGP2</accession>
<evidence type="ECO:0000313" key="15">
    <source>
        <dbReference type="Proteomes" id="UP000000249"/>
    </source>
</evidence>
<evidence type="ECO:0000259" key="12">
    <source>
        <dbReference type="PROSITE" id="PS51340"/>
    </source>
</evidence>
<dbReference type="PATRIC" id="fig|345073.21.peg.3676"/>
<name>A0A0H3AGP2_VIBC3</name>
<dbReference type="InterPro" id="IPR005302">
    <property type="entry name" value="MoCF_Sase_C"/>
</dbReference>
<evidence type="ECO:0000256" key="6">
    <source>
        <dbReference type="ARBA" id="ARBA00022827"/>
    </source>
</evidence>
<dbReference type="KEGG" id="vco:VC0395_0315"/>
<dbReference type="CDD" id="cd06215">
    <property type="entry name" value="FNR_iron_sulfur_binding_1"/>
    <property type="match status" value="1"/>
</dbReference>
<dbReference type="AlphaFoldDB" id="A0A0H3AGP2"/>
<dbReference type="PROSITE" id="PS51340">
    <property type="entry name" value="MOSC"/>
    <property type="match status" value="1"/>
</dbReference>
<dbReference type="InterPro" id="IPR001041">
    <property type="entry name" value="2Fe-2S_ferredoxin-type"/>
</dbReference>
<dbReference type="GO" id="GO:0030170">
    <property type="term" value="F:pyridoxal phosphate binding"/>
    <property type="evidence" value="ECO:0007669"/>
    <property type="project" value="InterPro"/>
</dbReference>
<dbReference type="GO" id="GO:0030151">
    <property type="term" value="F:molybdenum ion binding"/>
    <property type="evidence" value="ECO:0007669"/>
    <property type="project" value="InterPro"/>
</dbReference>
<dbReference type="CDD" id="cd00207">
    <property type="entry name" value="fer2"/>
    <property type="match status" value="1"/>
</dbReference>
<keyword evidence="8" id="KW-0408">Iron</keyword>
<keyword evidence="6" id="KW-0274">FAD</keyword>
<proteinExistence type="inferred from homology"/>
<dbReference type="PRINTS" id="PR00406">
    <property type="entry name" value="CYTB5RDTASE"/>
</dbReference>
<dbReference type="InterPro" id="IPR001433">
    <property type="entry name" value="OxRdtase_FAD/NAD-bd"/>
</dbReference>
<dbReference type="GO" id="GO:0016491">
    <property type="term" value="F:oxidoreductase activity"/>
    <property type="evidence" value="ECO:0007669"/>
    <property type="project" value="UniProtKB-KW"/>
</dbReference>
<comment type="similarity">
    <text evidence="10">In the N-terminal section; belongs to the FAD-binding oxidoreductase type 6 family.</text>
</comment>
<evidence type="ECO:0000256" key="8">
    <source>
        <dbReference type="ARBA" id="ARBA00023004"/>
    </source>
</evidence>
<dbReference type="InterPro" id="IPR017927">
    <property type="entry name" value="FAD-bd_FR_type"/>
</dbReference>
<dbReference type="InterPro" id="IPR008333">
    <property type="entry name" value="Cbr1-like_FAD-bd_dom"/>
</dbReference>
<dbReference type="InterPro" id="IPR011037">
    <property type="entry name" value="Pyrv_Knase-like_insert_dom_sf"/>
</dbReference>
<dbReference type="InterPro" id="IPR017938">
    <property type="entry name" value="Riboflavin_synthase-like_b-brl"/>
</dbReference>
<dbReference type="Gene3D" id="2.40.30.10">
    <property type="entry name" value="Translation factors"/>
    <property type="match status" value="1"/>
</dbReference>
<keyword evidence="5" id="KW-0479">Metal-binding</keyword>
<feature type="domain" description="MOSC" evidence="12">
    <location>
        <begin position="177"/>
        <end position="321"/>
    </location>
</feature>
<sequence>MFYDVAQITPSYSTLQQFWLDSSIPIIAFVYAHEDALCGRLAANPRNVGMTTTKGSTMSSGLLSQINVFPVKSLGGLALSSAWVEKQGLTFDRRFMLALSDGSMVTARKFPQMVLIKTALRHDGVLFSAQGHPSLTIRYADFKLQPVPAQVWADNFTAYTTTDEADDWFSTVLGIRVELLYSGEQSNRVREKVGHNVSFADGYPLLVISQASLDELNRRSPEFHSMDQFRTNLVVSGTEPFAEDSWKRIRIGEVEFEAVKPCERCILTTVEVKKGAFRPTKEPLRTLSQFRANERGGVFFGQNLVAKNEGMIRAGDPIEVLEYKEKEVYPDQGASHFTLTCVEREEIARDFVTFWLEPAQGIAPQYLPGQYLPIEMVIEGEPVQRYYTLSSSPSRPGRLAISVKRIDGGRVSNWLQENLQIGTTLTAQHPTGHFHLDTTAPQPLLLLSAGSGVTPMLSMLRYLADHNQLDDVVFYHQCRSEQDIPCRAELDALAKKHTGLTLIYALTQPSAEWQGEHGRLALSHIKRIPDLPARQVFVCGPDGFMQKAKNLLLKQGVAESAYHQEAFGAVHVAPREKKDVKLSFNGIQVSADNQKTLLEHAEDAGVRIPNSCRAGICGACKVKVKSGLLEQPKVPALMDHERLMGMALACCSVADTDLDVEF</sequence>
<dbReference type="Proteomes" id="UP000000249">
    <property type="component" value="Chromosome 2"/>
</dbReference>
<dbReference type="Pfam" id="PF00111">
    <property type="entry name" value="Fer2"/>
    <property type="match status" value="1"/>
</dbReference>
<dbReference type="Gene3D" id="3.10.20.30">
    <property type="match status" value="1"/>
</dbReference>
<dbReference type="EMBL" id="CP000626">
    <property type="protein sequence ID" value="ABQ19100.1"/>
    <property type="molecule type" value="Genomic_DNA"/>
</dbReference>
<evidence type="ECO:0000313" key="14">
    <source>
        <dbReference type="EMBL" id="ABQ19100.1"/>
    </source>
</evidence>
<dbReference type="Pfam" id="PF03476">
    <property type="entry name" value="MOSC_N"/>
    <property type="match status" value="1"/>
</dbReference>
<evidence type="ECO:0000256" key="3">
    <source>
        <dbReference type="ARBA" id="ARBA00022692"/>
    </source>
</evidence>
<organism evidence="14 15">
    <name type="scientific">Vibrio cholerae serotype O1 (strain ATCC 39541 / Classical Ogawa 395 / O395)</name>
    <dbReference type="NCBI Taxonomy" id="345073"/>
    <lineage>
        <taxon>Bacteria</taxon>
        <taxon>Pseudomonadati</taxon>
        <taxon>Pseudomonadota</taxon>
        <taxon>Gammaproteobacteria</taxon>
        <taxon>Vibrionales</taxon>
        <taxon>Vibrionaceae</taxon>
        <taxon>Vibrio</taxon>
    </lineage>
</organism>
<dbReference type="SUPFAM" id="SSF63380">
    <property type="entry name" value="Riboflavin synthase domain-like"/>
    <property type="match status" value="1"/>
</dbReference>
<dbReference type="InterPro" id="IPR036010">
    <property type="entry name" value="2Fe-2S_ferredoxin-like_sf"/>
</dbReference>
<evidence type="ECO:0000256" key="2">
    <source>
        <dbReference type="ARBA" id="ARBA00022630"/>
    </source>
</evidence>
<protein>
    <recommendedName>
        <fullName evidence="16">Flavodoxin</fullName>
    </recommendedName>
</protein>
<dbReference type="SUPFAM" id="SSF50800">
    <property type="entry name" value="PK beta-barrel domain-like"/>
    <property type="match status" value="1"/>
</dbReference>
<keyword evidence="9" id="KW-0411">Iron-sulfur</keyword>
<dbReference type="eggNOG" id="COG1018">
    <property type="taxonomic scope" value="Bacteria"/>
</dbReference>
<dbReference type="InterPro" id="IPR005303">
    <property type="entry name" value="MOCOS_middle"/>
</dbReference>
<dbReference type="PROSITE" id="PS51384">
    <property type="entry name" value="FAD_FR"/>
    <property type="match status" value="1"/>
</dbReference>
<keyword evidence="2" id="KW-0285">Flavoprotein</keyword>
<dbReference type="KEGG" id="vcr:VC395_A0949"/>
<keyword evidence="3" id="KW-0472">Membrane</keyword>
<dbReference type="SUPFAM" id="SSF52343">
    <property type="entry name" value="Ferredoxin reductase-like, C-terminal NADP-linked domain"/>
    <property type="match status" value="1"/>
</dbReference>
<evidence type="ECO:0000259" key="11">
    <source>
        <dbReference type="PROSITE" id="PS51085"/>
    </source>
</evidence>
<dbReference type="PROSITE" id="PS00197">
    <property type="entry name" value="2FE2S_FER_1"/>
    <property type="match status" value="1"/>
</dbReference>
<evidence type="ECO:0000256" key="5">
    <source>
        <dbReference type="ARBA" id="ARBA00022723"/>
    </source>
</evidence>
<dbReference type="SUPFAM" id="SSF54292">
    <property type="entry name" value="2Fe-2S ferredoxin-like"/>
    <property type="match status" value="1"/>
</dbReference>
<keyword evidence="7" id="KW-0560">Oxidoreductase</keyword>
<evidence type="ECO:0000256" key="1">
    <source>
        <dbReference type="ARBA" id="ARBA00001974"/>
    </source>
</evidence>
<keyword evidence="4" id="KW-0001">2Fe-2S</keyword>
<evidence type="ECO:0000256" key="10">
    <source>
        <dbReference type="ARBA" id="ARBA00061434"/>
    </source>
</evidence>
<dbReference type="PROSITE" id="PS51085">
    <property type="entry name" value="2FE2S_FER_2"/>
    <property type="match status" value="1"/>
</dbReference>
<evidence type="ECO:0000256" key="7">
    <source>
        <dbReference type="ARBA" id="ARBA00023002"/>
    </source>
</evidence>
<dbReference type="SUPFAM" id="SSF141673">
    <property type="entry name" value="MOSC N-terminal domain-like"/>
    <property type="match status" value="1"/>
</dbReference>
<feature type="domain" description="FAD-binding FR-type" evidence="13">
    <location>
        <begin position="334"/>
        <end position="437"/>
    </location>
</feature>
<evidence type="ECO:0000256" key="9">
    <source>
        <dbReference type="ARBA" id="ARBA00023014"/>
    </source>
</evidence>
<dbReference type="InterPro" id="IPR012675">
    <property type="entry name" value="Beta-grasp_dom_sf"/>
</dbReference>
<dbReference type="InterPro" id="IPR039261">
    <property type="entry name" value="FNR_nucleotide-bd"/>
</dbReference>
<dbReference type="Pfam" id="PF00175">
    <property type="entry name" value="NAD_binding_1"/>
    <property type="match status" value="1"/>
</dbReference>
<dbReference type="PANTHER" id="PTHR47354">
    <property type="entry name" value="NADH OXIDOREDUCTASE HCR"/>
    <property type="match status" value="1"/>
</dbReference>
<dbReference type="GO" id="GO:0051537">
    <property type="term" value="F:2 iron, 2 sulfur cluster binding"/>
    <property type="evidence" value="ECO:0007669"/>
    <property type="project" value="UniProtKB-KW"/>
</dbReference>
<dbReference type="Pfam" id="PF03473">
    <property type="entry name" value="MOSC"/>
    <property type="match status" value="1"/>
</dbReference>
<dbReference type="InterPro" id="IPR050415">
    <property type="entry name" value="MRET"/>
</dbReference>
<dbReference type="Pfam" id="PF00970">
    <property type="entry name" value="FAD_binding_6"/>
    <property type="match status" value="1"/>
</dbReference>
<comment type="cofactor">
    <cofactor evidence="1">
        <name>FAD</name>
        <dbReference type="ChEBI" id="CHEBI:57692"/>
    </cofactor>
</comment>